<accession>A0A1X9YX45</accession>
<keyword evidence="2" id="KW-1185">Reference proteome</keyword>
<proteinExistence type="predicted"/>
<dbReference type="Proteomes" id="UP000266292">
    <property type="component" value="Chromosome"/>
</dbReference>
<sequence>MPKPAGKAAAAGGVAEQGAHAIFKGPVPATYAVGLVTLEAAFTRKATAGKHRRTSPAVFGAHFQLWPNPANLLNSLRLSANFFR</sequence>
<evidence type="ECO:0000313" key="1">
    <source>
        <dbReference type="EMBL" id="ARS37520.1"/>
    </source>
</evidence>
<dbReference type="EMBL" id="CP021235">
    <property type="protein sequence ID" value="ARS37520.1"/>
    <property type="molecule type" value="Genomic_DNA"/>
</dbReference>
<protein>
    <submittedName>
        <fullName evidence="1">Uncharacterized protein</fullName>
    </submittedName>
</protein>
<gene>
    <name evidence="1" type="ORF">CA264_19970</name>
</gene>
<dbReference type="AlphaFoldDB" id="A0A1X9YX45"/>
<organism evidence="1 2">
    <name type="scientific">Pontibacter actiniarum</name>
    <dbReference type="NCBI Taxonomy" id="323450"/>
    <lineage>
        <taxon>Bacteria</taxon>
        <taxon>Pseudomonadati</taxon>
        <taxon>Bacteroidota</taxon>
        <taxon>Cytophagia</taxon>
        <taxon>Cytophagales</taxon>
        <taxon>Hymenobacteraceae</taxon>
        <taxon>Pontibacter</taxon>
    </lineage>
</organism>
<evidence type="ECO:0000313" key="2">
    <source>
        <dbReference type="Proteomes" id="UP000266292"/>
    </source>
</evidence>
<reference evidence="2" key="1">
    <citation type="submission" date="2017-05" db="EMBL/GenBank/DDBJ databases">
        <authorList>
            <person name="Ray J."/>
            <person name="Price M."/>
            <person name="Deutschbauer A."/>
        </authorList>
    </citation>
    <scope>NUCLEOTIDE SEQUENCE [LARGE SCALE GENOMIC DNA]</scope>
    <source>
        <strain evidence="2">DSM 19842</strain>
    </source>
</reference>
<name>A0A1X9YX45_9BACT</name>
<dbReference type="KEGG" id="pact:CA264_19970"/>